<keyword evidence="4 5" id="KW-0472">Membrane</keyword>
<gene>
    <name evidence="7" type="ORF">DRV85_06010</name>
</gene>
<dbReference type="Pfam" id="PF02656">
    <property type="entry name" value="DUF202"/>
    <property type="match status" value="1"/>
</dbReference>
<dbReference type="InterPro" id="IPR003807">
    <property type="entry name" value="DUF202"/>
</dbReference>
<feature type="transmembrane region" description="Helical" evidence="5">
    <location>
        <begin position="34"/>
        <end position="55"/>
    </location>
</feature>
<accession>A0A365UAR0</accession>
<keyword evidence="2 5" id="KW-0812">Transmembrane</keyword>
<dbReference type="EMBL" id="QNTQ01000005">
    <property type="protein sequence ID" value="RBI86300.1"/>
    <property type="molecule type" value="Genomic_DNA"/>
</dbReference>
<proteinExistence type="predicted"/>
<evidence type="ECO:0000256" key="2">
    <source>
        <dbReference type="ARBA" id="ARBA00022692"/>
    </source>
</evidence>
<sequence length="127" mass="13883">MSDRVELAEERTEAAEFRTDVARDRTLLANERTFAGWLRTALTSVAVAIGLHAVFRDVEPSWAPRAIATVFALAAAGMTVSAAQEARRTRRRLDNERATVQPVRRILALAGAVTLAALGTVPILWMI</sequence>
<dbReference type="Proteomes" id="UP000253370">
    <property type="component" value="Unassembled WGS sequence"/>
</dbReference>
<dbReference type="GO" id="GO:0012505">
    <property type="term" value="C:endomembrane system"/>
    <property type="evidence" value="ECO:0007669"/>
    <property type="project" value="UniProtKB-SubCell"/>
</dbReference>
<comment type="subcellular location">
    <subcellularLocation>
        <location evidence="1">Endomembrane system</location>
        <topology evidence="1">Multi-pass membrane protein</topology>
    </subcellularLocation>
</comment>
<dbReference type="AlphaFoldDB" id="A0A365UAR0"/>
<evidence type="ECO:0000313" key="8">
    <source>
        <dbReference type="Proteomes" id="UP000253370"/>
    </source>
</evidence>
<comment type="caution">
    <text evidence="7">The sequence shown here is derived from an EMBL/GenBank/DDBJ whole genome shotgun (WGS) entry which is preliminary data.</text>
</comment>
<evidence type="ECO:0000256" key="1">
    <source>
        <dbReference type="ARBA" id="ARBA00004127"/>
    </source>
</evidence>
<evidence type="ECO:0000256" key="3">
    <source>
        <dbReference type="ARBA" id="ARBA00022989"/>
    </source>
</evidence>
<keyword evidence="8" id="KW-1185">Reference proteome</keyword>
<feature type="transmembrane region" description="Helical" evidence="5">
    <location>
        <begin position="106"/>
        <end position="125"/>
    </location>
</feature>
<feature type="domain" description="DUF202" evidence="6">
    <location>
        <begin position="25"/>
        <end position="92"/>
    </location>
</feature>
<reference evidence="7 8" key="1">
    <citation type="submission" date="2018-07" db="EMBL/GenBank/DDBJ databases">
        <title>Rhodosalinus sp. strain E84T genomic sequence and assembly.</title>
        <authorList>
            <person name="Liu Z.-W."/>
            <person name="Lu D.-C."/>
        </authorList>
    </citation>
    <scope>NUCLEOTIDE SEQUENCE [LARGE SCALE GENOMIC DNA]</scope>
    <source>
        <strain evidence="7 8">E84</strain>
    </source>
</reference>
<organism evidence="7 8">
    <name type="scientific">Rhodosalinus halophilus</name>
    <dbReference type="NCBI Taxonomy" id="2259333"/>
    <lineage>
        <taxon>Bacteria</taxon>
        <taxon>Pseudomonadati</taxon>
        <taxon>Pseudomonadota</taxon>
        <taxon>Alphaproteobacteria</taxon>
        <taxon>Rhodobacterales</taxon>
        <taxon>Paracoccaceae</taxon>
        <taxon>Rhodosalinus</taxon>
    </lineage>
</organism>
<name>A0A365UAR0_9RHOB</name>
<evidence type="ECO:0000256" key="4">
    <source>
        <dbReference type="ARBA" id="ARBA00023136"/>
    </source>
</evidence>
<dbReference type="OrthoDB" id="582337at2"/>
<protein>
    <submittedName>
        <fullName evidence="7">DUF202 domain-containing protein</fullName>
    </submittedName>
</protein>
<evidence type="ECO:0000256" key="5">
    <source>
        <dbReference type="SAM" id="Phobius"/>
    </source>
</evidence>
<evidence type="ECO:0000259" key="6">
    <source>
        <dbReference type="Pfam" id="PF02656"/>
    </source>
</evidence>
<feature type="transmembrane region" description="Helical" evidence="5">
    <location>
        <begin position="67"/>
        <end position="86"/>
    </location>
</feature>
<dbReference type="RefSeq" id="WP_113288538.1">
    <property type="nucleotide sequence ID" value="NZ_QNTQ01000005.1"/>
</dbReference>
<evidence type="ECO:0000313" key="7">
    <source>
        <dbReference type="EMBL" id="RBI86300.1"/>
    </source>
</evidence>
<keyword evidence="3 5" id="KW-1133">Transmembrane helix</keyword>